<feature type="transmembrane region" description="Helical" evidence="1">
    <location>
        <begin position="159"/>
        <end position="183"/>
    </location>
</feature>
<evidence type="ECO:0000256" key="1">
    <source>
        <dbReference type="SAM" id="Phobius"/>
    </source>
</evidence>
<dbReference type="Proteomes" id="UP001499967">
    <property type="component" value="Unassembled WGS sequence"/>
</dbReference>
<keyword evidence="1" id="KW-0812">Transmembrane</keyword>
<keyword evidence="4" id="KW-1185">Reference proteome</keyword>
<dbReference type="InterPro" id="IPR000160">
    <property type="entry name" value="GGDEF_dom"/>
</dbReference>
<dbReference type="SUPFAM" id="SSF55073">
    <property type="entry name" value="Nucleotide cyclase"/>
    <property type="match status" value="1"/>
</dbReference>
<reference evidence="4" key="1">
    <citation type="journal article" date="2019" name="Int. J. Syst. Evol. Microbiol.">
        <title>The Global Catalogue of Microorganisms (GCM) 10K type strain sequencing project: providing services to taxonomists for standard genome sequencing and annotation.</title>
        <authorList>
            <consortium name="The Broad Institute Genomics Platform"/>
            <consortium name="The Broad Institute Genome Sequencing Center for Infectious Disease"/>
            <person name="Wu L."/>
            <person name="Ma J."/>
        </authorList>
    </citation>
    <scope>NUCLEOTIDE SEQUENCE [LARGE SCALE GENOMIC DNA]</scope>
    <source>
        <strain evidence="4">JCM 11117</strain>
    </source>
</reference>
<keyword evidence="1" id="KW-1133">Transmembrane helix</keyword>
<name>A0ABP4A7R4_9PSEU</name>
<dbReference type="InterPro" id="IPR043128">
    <property type="entry name" value="Rev_trsase/Diguanyl_cyclase"/>
</dbReference>
<dbReference type="PANTHER" id="PTHR45138">
    <property type="entry name" value="REGULATORY COMPONENTS OF SENSORY TRANSDUCTION SYSTEM"/>
    <property type="match status" value="1"/>
</dbReference>
<comment type="caution">
    <text evidence="3">The sequence shown here is derived from an EMBL/GenBank/DDBJ whole genome shotgun (WGS) entry which is preliminary data.</text>
</comment>
<accession>A0ABP4A7R4</accession>
<proteinExistence type="predicted"/>
<feature type="transmembrane region" description="Helical" evidence="1">
    <location>
        <begin position="90"/>
        <end position="114"/>
    </location>
</feature>
<feature type="domain" description="GGDEF" evidence="2">
    <location>
        <begin position="281"/>
        <end position="423"/>
    </location>
</feature>
<sequence length="439" mass="45934">MPRRGVTRWAVWTLPAPVLAVLLVVELLAAVTTASSIPQGLTQLPHDWALVMAVLIGAGILSTEASLGVERMRHRSDESPHIDLSSVWTFAAAALLPGAAASAVVLGIYAHLYARVWRGGIPPHRAIFSTATVVLAVQAASAVTGLVDRDALFKSFPGLALVVAAVLAYAAVNMVLVVAVIVLSGPNRDLATFLHVLTRGDEAVLEFATLSMGALAAGAMGALGPAYAVLVLPPLIVLHRTVLVRQLEEAASVDGKTGLLNAAAWHVRAARALRRAERTADHAGLLVLDLDHFKLVNDRYGHLVGDHVLAAVAAAVRAEVRDDDLVGRFGGEEFVVLLPSTDGDDGRIAAVTVAERIRGRVAGIRVEVPDADGTVVVDDLTVSIGGASFPADGADLSQLLEVADTAMYAAKRAGRNTVRMGLHAVPSGAVRPAPRRHHS</sequence>
<dbReference type="InterPro" id="IPR029787">
    <property type="entry name" value="Nucleotide_cyclase"/>
</dbReference>
<dbReference type="EMBL" id="BAAAHP010000054">
    <property type="protein sequence ID" value="GAA0931349.1"/>
    <property type="molecule type" value="Genomic_DNA"/>
</dbReference>
<feature type="transmembrane region" description="Helical" evidence="1">
    <location>
        <begin position="48"/>
        <end position="69"/>
    </location>
</feature>
<protein>
    <submittedName>
        <fullName evidence="3">GGDEF domain-containing protein</fullName>
    </submittedName>
</protein>
<evidence type="ECO:0000259" key="2">
    <source>
        <dbReference type="PROSITE" id="PS50887"/>
    </source>
</evidence>
<feature type="transmembrane region" description="Helical" evidence="1">
    <location>
        <begin position="203"/>
        <end position="230"/>
    </location>
</feature>
<dbReference type="PROSITE" id="PS50887">
    <property type="entry name" value="GGDEF"/>
    <property type="match status" value="1"/>
</dbReference>
<dbReference type="SMART" id="SM00267">
    <property type="entry name" value="GGDEF"/>
    <property type="match status" value="1"/>
</dbReference>
<dbReference type="PANTHER" id="PTHR45138:SF9">
    <property type="entry name" value="DIGUANYLATE CYCLASE DGCM-RELATED"/>
    <property type="match status" value="1"/>
</dbReference>
<evidence type="ECO:0000313" key="4">
    <source>
        <dbReference type="Proteomes" id="UP001499967"/>
    </source>
</evidence>
<dbReference type="NCBIfam" id="TIGR00254">
    <property type="entry name" value="GGDEF"/>
    <property type="match status" value="1"/>
</dbReference>
<organism evidence="3 4">
    <name type="scientific">Pseudonocardia zijingensis</name>
    <dbReference type="NCBI Taxonomy" id="153376"/>
    <lineage>
        <taxon>Bacteria</taxon>
        <taxon>Bacillati</taxon>
        <taxon>Actinomycetota</taxon>
        <taxon>Actinomycetes</taxon>
        <taxon>Pseudonocardiales</taxon>
        <taxon>Pseudonocardiaceae</taxon>
        <taxon>Pseudonocardia</taxon>
    </lineage>
</organism>
<dbReference type="InterPro" id="IPR050469">
    <property type="entry name" value="Diguanylate_Cyclase"/>
</dbReference>
<dbReference type="Pfam" id="PF00990">
    <property type="entry name" value="GGDEF"/>
    <property type="match status" value="1"/>
</dbReference>
<dbReference type="CDD" id="cd01949">
    <property type="entry name" value="GGDEF"/>
    <property type="match status" value="1"/>
</dbReference>
<dbReference type="Gene3D" id="3.30.70.270">
    <property type="match status" value="1"/>
</dbReference>
<feature type="transmembrane region" description="Helical" evidence="1">
    <location>
        <begin position="126"/>
        <end position="147"/>
    </location>
</feature>
<keyword evidence="1" id="KW-0472">Membrane</keyword>
<evidence type="ECO:0000313" key="3">
    <source>
        <dbReference type="EMBL" id="GAA0931349.1"/>
    </source>
</evidence>
<gene>
    <name evidence="3" type="ORF">GCM10009559_19400</name>
</gene>